<feature type="transmembrane region" description="Helical" evidence="6">
    <location>
        <begin position="248"/>
        <end position="268"/>
    </location>
</feature>
<dbReference type="HOGENOM" id="CLU_011826_1_1_5"/>
<dbReference type="AlphaFoldDB" id="F4QQN1"/>
<feature type="transmembrane region" description="Helical" evidence="6">
    <location>
        <begin position="183"/>
        <end position="202"/>
    </location>
</feature>
<dbReference type="EMBL" id="GL883079">
    <property type="protein sequence ID" value="EGF90518.1"/>
    <property type="molecule type" value="Genomic_DNA"/>
</dbReference>
<feature type="transmembrane region" description="Helical" evidence="6">
    <location>
        <begin position="280"/>
        <end position="310"/>
    </location>
</feature>
<dbReference type="eggNOG" id="COG0658">
    <property type="taxonomic scope" value="Bacteria"/>
</dbReference>
<evidence type="ECO:0000256" key="3">
    <source>
        <dbReference type="ARBA" id="ARBA00022692"/>
    </source>
</evidence>
<dbReference type="PANTHER" id="PTHR30619:SF1">
    <property type="entry name" value="RECOMBINATION PROTEIN 2"/>
    <property type="match status" value="1"/>
</dbReference>
<reference evidence="9" key="1">
    <citation type="submission" date="2011-03" db="EMBL/GenBank/DDBJ databases">
        <title>Draft genome sequence of Brevundimonas diminuta.</title>
        <authorList>
            <person name="Brown P.J.B."/>
            <person name="Buechlein A."/>
            <person name="Hemmerich C."/>
            <person name="Brun Y.V."/>
        </authorList>
    </citation>
    <scope>NUCLEOTIDE SEQUENCE [LARGE SCALE GENOMIC DNA]</scope>
    <source>
        <strain evidence="9">C19</strain>
    </source>
</reference>
<proteinExistence type="predicted"/>
<evidence type="ECO:0000259" key="7">
    <source>
        <dbReference type="Pfam" id="PF03772"/>
    </source>
</evidence>
<keyword evidence="9" id="KW-1185">Reference proteome</keyword>
<keyword evidence="3 6" id="KW-0812">Transmembrane</keyword>
<organism evidence="8 9">
    <name type="scientific">Asticcacaulis biprosthecium C19</name>
    <dbReference type="NCBI Taxonomy" id="715226"/>
    <lineage>
        <taxon>Bacteria</taxon>
        <taxon>Pseudomonadati</taxon>
        <taxon>Pseudomonadota</taxon>
        <taxon>Alphaproteobacteria</taxon>
        <taxon>Caulobacterales</taxon>
        <taxon>Caulobacteraceae</taxon>
        <taxon>Asticcacaulis</taxon>
    </lineage>
</organism>
<keyword evidence="5 6" id="KW-0472">Membrane</keyword>
<keyword evidence="4 6" id="KW-1133">Transmembrane helix</keyword>
<evidence type="ECO:0000313" key="8">
    <source>
        <dbReference type="EMBL" id="EGF90518.1"/>
    </source>
</evidence>
<dbReference type="InterPro" id="IPR004477">
    <property type="entry name" value="ComEC_N"/>
</dbReference>
<accession>F4QQN1</accession>
<keyword evidence="2" id="KW-1003">Cell membrane</keyword>
<dbReference type="PANTHER" id="PTHR30619">
    <property type="entry name" value="DNA INTERNALIZATION/COMPETENCE PROTEIN COMEC/REC2"/>
    <property type="match status" value="1"/>
</dbReference>
<feature type="transmembrane region" description="Helical" evidence="6">
    <location>
        <begin position="330"/>
        <end position="357"/>
    </location>
</feature>
<evidence type="ECO:0000256" key="5">
    <source>
        <dbReference type="ARBA" id="ARBA00023136"/>
    </source>
</evidence>
<dbReference type="Proteomes" id="UP000006512">
    <property type="component" value="Unassembled WGS sequence"/>
</dbReference>
<feature type="domain" description="ComEC/Rec2-related protein" evidence="7">
    <location>
        <begin position="76"/>
        <end position="360"/>
    </location>
</feature>
<protein>
    <submittedName>
        <fullName evidence="8">ComEC/Rec2-related domain protein</fullName>
    </submittedName>
</protein>
<feature type="transmembrane region" description="Helical" evidence="6">
    <location>
        <begin position="131"/>
        <end position="153"/>
    </location>
</feature>
<dbReference type="STRING" id="715226.ABI_35410"/>
<evidence type="ECO:0000256" key="1">
    <source>
        <dbReference type="ARBA" id="ARBA00004651"/>
    </source>
</evidence>
<evidence type="ECO:0000313" key="9">
    <source>
        <dbReference type="Proteomes" id="UP000006512"/>
    </source>
</evidence>
<feature type="transmembrane region" description="Helical" evidence="6">
    <location>
        <begin position="97"/>
        <end position="119"/>
    </location>
</feature>
<evidence type="ECO:0000256" key="4">
    <source>
        <dbReference type="ARBA" id="ARBA00022989"/>
    </source>
</evidence>
<dbReference type="GO" id="GO:0005886">
    <property type="term" value="C:plasma membrane"/>
    <property type="evidence" value="ECO:0007669"/>
    <property type="project" value="UniProtKB-SubCell"/>
</dbReference>
<dbReference type="NCBIfam" id="TIGR00360">
    <property type="entry name" value="ComEC_N-term"/>
    <property type="match status" value="1"/>
</dbReference>
<comment type="subcellular location">
    <subcellularLocation>
        <location evidence="1">Cell membrane</location>
        <topology evidence="1">Multi-pass membrane protein</topology>
    </subcellularLocation>
</comment>
<dbReference type="InterPro" id="IPR052159">
    <property type="entry name" value="Competence_DNA_uptake"/>
</dbReference>
<sequence>MPDGYDFARNAWFQGLGGVGFVPGRIEKIEAPPQGMRLKLMLALNRARWDLTETLVAQIKPGFKEGEALGGFAAAMVTGHEAYVPERLIEDMRDSGLAHILSISGVHMAVVGGFIFFFLRGAMAAMPPLALRIPVKKIAAAISIVCILVYLAISGAPAPAVRAAVVACVAFAAILFDRRALSLRALAIAALIVIALTPEVVIQPGFQMSFCATAALLALAETVKPDIREISVPLWVRAFQAALNGAKLSLVASFVATLATTPFAIAYFNRFSVYSLLSNLLEAPITAFVVMPCLALGTALAATPLGWIFLRIAGGGLWLIKEIAAWTSDLPYAVVTLSSAPGFVLAVATMGLIWVCLMRGKVRWAGLVVASSIVWWPRVAPPDIWIDPQGGNAAVRLADGAYVLRPKVRQFGFEQWTQHYGLRTLDEAARDRDYLCKGYGCVPLPSNPVKVGFWFGNKPPNDKRLAELCAASTLVVMRNPVGDWPATCSTVNRISAGDFRRLGAMELTRNEMGWAIKAAQPLRGNRYWSSPSEGDEF</sequence>
<dbReference type="Pfam" id="PF03772">
    <property type="entry name" value="Competence"/>
    <property type="match status" value="1"/>
</dbReference>
<gene>
    <name evidence="8" type="ORF">ABI_35410</name>
</gene>
<evidence type="ECO:0000256" key="2">
    <source>
        <dbReference type="ARBA" id="ARBA00022475"/>
    </source>
</evidence>
<name>F4QQN1_9CAUL</name>
<evidence type="ECO:0000256" key="6">
    <source>
        <dbReference type="SAM" id="Phobius"/>
    </source>
</evidence>